<name>A0A4Y5SSA7_9RHOB</name>
<feature type="active site" description="Proton acceptor" evidence="1">
    <location>
        <position position="454"/>
    </location>
</feature>
<dbReference type="InterPro" id="IPR001604">
    <property type="entry name" value="Endo_G_ENPP1-like_dom"/>
</dbReference>
<evidence type="ECO:0000259" key="4">
    <source>
        <dbReference type="SMART" id="SM00892"/>
    </source>
</evidence>
<dbReference type="CDD" id="cd00091">
    <property type="entry name" value="NUC"/>
    <property type="match status" value="1"/>
</dbReference>
<dbReference type="InterPro" id="IPR044929">
    <property type="entry name" value="DNA/RNA_non-sp_Endonuclease_sf"/>
</dbReference>
<dbReference type="GO" id="GO:0046872">
    <property type="term" value="F:metal ion binding"/>
    <property type="evidence" value="ECO:0007669"/>
    <property type="project" value="UniProtKB-KW"/>
</dbReference>
<dbReference type="InterPro" id="IPR020821">
    <property type="entry name" value="ENPP1-3/EXOG-like_nuc-like"/>
</dbReference>
<dbReference type="Gene3D" id="3.40.570.10">
    <property type="entry name" value="Extracellular Endonuclease, subunit A"/>
    <property type="match status" value="1"/>
</dbReference>
<dbReference type="KEGG" id="plia:E4191_19910"/>
<evidence type="ECO:0000256" key="1">
    <source>
        <dbReference type="PIRSR" id="PIRSR640255-1"/>
    </source>
</evidence>
<protein>
    <submittedName>
        <fullName evidence="5">Protease</fullName>
    </submittedName>
</protein>
<feature type="binding site" evidence="2">
    <location>
        <position position="488"/>
    </location>
    <ligand>
        <name>Mg(2+)</name>
        <dbReference type="ChEBI" id="CHEBI:18420"/>
        <note>catalytic</note>
    </ligand>
</feature>
<dbReference type="InterPro" id="IPR044925">
    <property type="entry name" value="His-Me_finger_sf"/>
</dbReference>
<feature type="domain" description="DNA/RNA non-specific endonuclease/pyrophosphatase/phosphodiesterase" evidence="4">
    <location>
        <begin position="392"/>
        <end position="605"/>
    </location>
</feature>
<gene>
    <name evidence="5" type="ORF">E4191_19910</name>
</gene>
<dbReference type="GO" id="GO:0006508">
    <property type="term" value="P:proteolysis"/>
    <property type="evidence" value="ECO:0007669"/>
    <property type="project" value="UniProtKB-KW"/>
</dbReference>
<dbReference type="SUPFAM" id="SSF54060">
    <property type="entry name" value="His-Me finger endonucleases"/>
    <property type="match status" value="1"/>
</dbReference>
<organism evidence="5 6">
    <name type="scientific">Paracoccus liaowanqingii</name>
    <dbReference type="NCBI Taxonomy" id="2560053"/>
    <lineage>
        <taxon>Bacteria</taxon>
        <taxon>Pseudomonadati</taxon>
        <taxon>Pseudomonadota</taxon>
        <taxon>Alphaproteobacteria</taxon>
        <taxon>Rhodobacterales</taxon>
        <taxon>Paracoccaceae</taxon>
        <taxon>Paracoccus</taxon>
    </lineage>
</organism>
<evidence type="ECO:0000313" key="6">
    <source>
        <dbReference type="Proteomes" id="UP000296374"/>
    </source>
</evidence>
<feature type="domain" description="ENPP1-3/EXOG-like endonuclease/phosphodiesterase" evidence="3">
    <location>
        <begin position="393"/>
        <end position="605"/>
    </location>
</feature>
<accession>A0A4Y5SSA7</accession>
<dbReference type="SMART" id="SM00892">
    <property type="entry name" value="Endonuclease_NS"/>
    <property type="match status" value="1"/>
</dbReference>
<dbReference type="PANTHER" id="PTHR13966">
    <property type="entry name" value="ENDONUCLEASE RELATED"/>
    <property type="match status" value="1"/>
</dbReference>
<proteinExistence type="predicted"/>
<dbReference type="PANTHER" id="PTHR13966:SF5">
    <property type="entry name" value="ENDONUCLEASE G, MITOCHONDRIAL"/>
    <property type="match status" value="1"/>
</dbReference>
<geneLocation type="plasmid" evidence="5 6">
    <name>unnamed4</name>
</geneLocation>
<dbReference type="EMBL" id="CP040763">
    <property type="protein sequence ID" value="QDA36382.1"/>
    <property type="molecule type" value="Genomic_DNA"/>
</dbReference>
<dbReference type="Gene3D" id="2.40.10.120">
    <property type="match status" value="1"/>
</dbReference>
<dbReference type="Pfam" id="PF01223">
    <property type="entry name" value="Endonuclease_NS"/>
    <property type="match status" value="1"/>
</dbReference>
<dbReference type="GO" id="GO:0004519">
    <property type="term" value="F:endonuclease activity"/>
    <property type="evidence" value="ECO:0007669"/>
    <property type="project" value="TreeGrafter"/>
</dbReference>
<dbReference type="InterPro" id="IPR040255">
    <property type="entry name" value="Non-specific_endonuclease"/>
</dbReference>
<dbReference type="SUPFAM" id="SSF50494">
    <property type="entry name" value="Trypsin-like serine proteases"/>
    <property type="match status" value="1"/>
</dbReference>
<dbReference type="InterPro" id="IPR009003">
    <property type="entry name" value="Peptidase_S1_PA"/>
</dbReference>
<keyword evidence="5" id="KW-0614">Plasmid</keyword>
<evidence type="ECO:0000256" key="2">
    <source>
        <dbReference type="PIRSR" id="PIRSR640255-2"/>
    </source>
</evidence>
<keyword evidence="5" id="KW-0645">Protease</keyword>
<dbReference type="SMART" id="SM00477">
    <property type="entry name" value="NUC"/>
    <property type="match status" value="1"/>
</dbReference>
<evidence type="ECO:0000313" key="5">
    <source>
        <dbReference type="EMBL" id="QDA36382.1"/>
    </source>
</evidence>
<keyword evidence="5" id="KW-0378">Hydrolase</keyword>
<dbReference type="GO" id="GO:0003676">
    <property type="term" value="F:nucleic acid binding"/>
    <property type="evidence" value="ECO:0007669"/>
    <property type="project" value="InterPro"/>
</dbReference>
<evidence type="ECO:0000259" key="3">
    <source>
        <dbReference type="SMART" id="SM00477"/>
    </source>
</evidence>
<dbReference type="AlphaFoldDB" id="A0A4Y5SSA7"/>
<dbReference type="GO" id="GO:0008233">
    <property type="term" value="F:peptidase activity"/>
    <property type="evidence" value="ECO:0007669"/>
    <property type="project" value="UniProtKB-KW"/>
</dbReference>
<keyword evidence="2" id="KW-0479">Metal-binding</keyword>
<reference evidence="6" key="1">
    <citation type="submission" date="2019-05" db="EMBL/GenBank/DDBJ databases">
        <title>Tamlana fucoidanivorans sp. nov., isolated from the surface of algae collected from Fujian province in China.</title>
        <authorList>
            <person name="Li J."/>
        </authorList>
    </citation>
    <scope>NUCLEOTIDE SEQUENCE [LARGE SCALE GENOMIC DNA]</scope>
    <source>
        <strain evidence="6">2251</strain>
        <plasmid evidence="6">unnamed4</plasmid>
    </source>
</reference>
<dbReference type="Pfam" id="PF13365">
    <property type="entry name" value="Trypsin_2"/>
    <property type="match status" value="1"/>
</dbReference>
<sequence length="634" mass="68505">MPGKAGTRRMFRSQIDQVRHSTPDFEDRAAAILEARRRMTQPAGLLAAEALRPEALGRHGLAEAIVLARLRPAFFVKPSGIDTADAIEADPRLLALVTGNAALLHAASRGVGRIDLLHHPSLPFAGTGFLIDDTLAVTNRHVAAVFAEDLRGGYRMRPGRFGTPMEARLDYHGFVGTETRLHAEVTGILYIARDHEPDFALLRVAPQGAATPLELLGVPPLRDRRPAVAVIGYPAEDGSRNDPDLMDEVFRGRYGVKRLAPGFVSDYSRDAPVLMADYSSLGGNSGSPVVALEDGRVLGLHFAGRFLEANHAVTADVIAAARRAVLTRLPGTALPDMDAPGPEAPVSPGASFAKRNGYDPDFLGTGDLSVPLPGLGPWQAAPVSDAADGVLRYRNFSVIQSAARRLPLLTAVNIDGALARRLKRRGSWRLDGRLDLAHQIGNELYLRNALDRGHMVRRRDPGWGPGAAEAEGDTFHYTNCAPQHEDLNQRDWLGLEDYILEAAETRDFRVSVLTGPVFRDTDRRLTAQPGAEDVPIPEEFWKIAVMVHADTGRLSATGYVLSQGRMIRPLVESAFVYGSYRTYQLPLARIGAETGLAFGALLEADPLGGPPGETALAEVARIIDGPDSLVLSPR</sequence>
<dbReference type="Proteomes" id="UP000296374">
    <property type="component" value="Plasmid unnamed4"/>
</dbReference>